<evidence type="ECO:0000259" key="1">
    <source>
        <dbReference type="Pfam" id="PF01841"/>
    </source>
</evidence>
<protein>
    <submittedName>
        <fullName evidence="2">Transglutaminase-like superfamily protein</fullName>
    </submittedName>
</protein>
<reference evidence="3" key="1">
    <citation type="submission" date="2016-11" db="EMBL/GenBank/DDBJ databases">
        <authorList>
            <person name="Varghese N."/>
            <person name="Submissions S."/>
        </authorList>
    </citation>
    <scope>NUCLEOTIDE SEQUENCE [LARGE SCALE GENOMIC DNA]</scope>
    <source>
        <strain evidence="3">DSM 6637</strain>
    </source>
</reference>
<dbReference type="PANTHER" id="PTHR33490">
    <property type="entry name" value="BLR5614 PROTEIN-RELATED"/>
    <property type="match status" value="1"/>
</dbReference>
<dbReference type="PANTHER" id="PTHR33490:SF3">
    <property type="entry name" value="CONSERVED INTEGRAL MEMBRANE PROTEIN"/>
    <property type="match status" value="1"/>
</dbReference>
<organism evidence="2 3">
    <name type="scientific">Paracoccus solventivorans</name>
    <dbReference type="NCBI Taxonomy" id="53463"/>
    <lineage>
        <taxon>Bacteria</taxon>
        <taxon>Pseudomonadati</taxon>
        <taxon>Pseudomonadota</taxon>
        <taxon>Alphaproteobacteria</taxon>
        <taxon>Rhodobacterales</taxon>
        <taxon>Paracoccaceae</taxon>
        <taxon>Paracoccus</taxon>
    </lineage>
</organism>
<dbReference type="STRING" id="53463.SAMN05444389_101606"/>
<name>A0A1M7DW97_9RHOB</name>
<dbReference type="OrthoDB" id="4697328at2"/>
<dbReference type="AlphaFoldDB" id="A0A1M7DW97"/>
<dbReference type="Pfam" id="PF01841">
    <property type="entry name" value="Transglut_core"/>
    <property type="match status" value="1"/>
</dbReference>
<dbReference type="SUPFAM" id="SSF54001">
    <property type="entry name" value="Cysteine proteinases"/>
    <property type="match status" value="1"/>
</dbReference>
<keyword evidence="3" id="KW-1185">Reference proteome</keyword>
<dbReference type="InterPro" id="IPR002931">
    <property type="entry name" value="Transglutaminase-like"/>
</dbReference>
<dbReference type="InterPro" id="IPR038765">
    <property type="entry name" value="Papain-like_cys_pep_sf"/>
</dbReference>
<evidence type="ECO:0000313" key="3">
    <source>
        <dbReference type="Proteomes" id="UP000184444"/>
    </source>
</evidence>
<feature type="domain" description="Transglutaminase-like" evidence="1">
    <location>
        <begin position="22"/>
        <end position="136"/>
    </location>
</feature>
<dbReference type="Gene3D" id="3.10.620.30">
    <property type="match status" value="1"/>
</dbReference>
<gene>
    <name evidence="2" type="ORF">SAMN05444389_101606</name>
</gene>
<dbReference type="Proteomes" id="UP000184444">
    <property type="component" value="Unassembled WGS sequence"/>
</dbReference>
<proteinExistence type="predicted"/>
<dbReference type="RefSeq" id="WP_073061761.1">
    <property type="nucleotide sequence ID" value="NZ_FRCK01000001.1"/>
</dbReference>
<sequence>MTDLSLAPTRFIDSDHPDITAFAARHAGDGDARSRAVALAAAVRDAVPYSVYAFGIEPEMLTASKVLRAEKSFCVPKAVLLAAVARAAGIPSRIGFADVRNHLAPARFEQLMDTPDFRWHAYTALLIDGRWLKATPAFDAALCARNGVEPLAFDGTQDSIFQPYDAQGRRAMEYLQFHGEFDDLPYARFSAEMQRIYPRLLATLAAERQARAAETPRT</sequence>
<dbReference type="EMBL" id="FRCK01000001">
    <property type="protein sequence ID" value="SHL83720.1"/>
    <property type="molecule type" value="Genomic_DNA"/>
</dbReference>
<accession>A0A1M7DW97</accession>
<evidence type="ECO:0000313" key="2">
    <source>
        <dbReference type="EMBL" id="SHL83720.1"/>
    </source>
</evidence>